<evidence type="ECO:0000259" key="9">
    <source>
        <dbReference type="PROSITE" id="PS51755"/>
    </source>
</evidence>
<dbReference type="InterPro" id="IPR039420">
    <property type="entry name" value="WalR-like"/>
</dbReference>
<organism evidence="10 11">
    <name type="scientific">Acetobacter thailandicus</name>
    <dbReference type="NCBI Taxonomy" id="1502842"/>
    <lineage>
        <taxon>Bacteria</taxon>
        <taxon>Pseudomonadati</taxon>
        <taxon>Pseudomonadota</taxon>
        <taxon>Alphaproteobacteria</taxon>
        <taxon>Acetobacterales</taxon>
        <taxon>Acetobacteraceae</taxon>
        <taxon>Acetobacter</taxon>
    </lineage>
</organism>
<dbReference type="SMART" id="SM00448">
    <property type="entry name" value="REC"/>
    <property type="match status" value="1"/>
</dbReference>
<comment type="caution">
    <text evidence="6">Lacks conserved residue(s) required for the propagation of feature annotation.</text>
</comment>
<evidence type="ECO:0000256" key="2">
    <source>
        <dbReference type="ARBA" id="ARBA00023012"/>
    </source>
</evidence>
<evidence type="ECO:0000313" key="10">
    <source>
        <dbReference type="EMBL" id="MCX2563624.1"/>
    </source>
</evidence>
<keyword evidence="1" id="KW-0597">Phosphoprotein</keyword>
<feature type="domain" description="OmpR/PhoB-type" evidence="9">
    <location>
        <begin position="124"/>
        <end position="222"/>
    </location>
</feature>
<dbReference type="PANTHER" id="PTHR48111:SF22">
    <property type="entry name" value="REGULATOR OF RPOS"/>
    <property type="match status" value="1"/>
</dbReference>
<dbReference type="Gene3D" id="6.10.250.690">
    <property type="match status" value="1"/>
</dbReference>
<sequence length="245" mass="27154">MRILFAQDNQSLTEEIVTKLNSIGFITDVCSSGHDALEMMRNYNYGLAIIELMLPDMDGFDIINTARSTRLETPIIILSDIDKPHTKIKAFANGADDYIATPCDINELIARIQAILRRSGGFASSVTQIGDLTMDMNSQTVTVSGRPVHLTNKEFSTLKLLMMRKNITLTKEILLDNLYNGQDQPDIKIIDVFICKLRKKLADAGARKLITTIWGRGYILKTPMAISEQGAVPAYSSINAQQAIA</sequence>
<dbReference type="EMBL" id="JAPIUZ010000002">
    <property type="protein sequence ID" value="MCX2563624.1"/>
    <property type="molecule type" value="Genomic_DNA"/>
</dbReference>
<gene>
    <name evidence="10" type="ORF">OQ497_06580</name>
</gene>
<evidence type="ECO:0000256" key="4">
    <source>
        <dbReference type="ARBA" id="ARBA00023125"/>
    </source>
</evidence>
<dbReference type="SUPFAM" id="SSF52172">
    <property type="entry name" value="CheY-like"/>
    <property type="match status" value="1"/>
</dbReference>
<dbReference type="InterPro" id="IPR036388">
    <property type="entry name" value="WH-like_DNA-bd_sf"/>
</dbReference>
<dbReference type="InterPro" id="IPR001867">
    <property type="entry name" value="OmpR/PhoB-type_DNA-bd"/>
</dbReference>
<feature type="domain" description="Response regulatory" evidence="8">
    <location>
        <begin position="2"/>
        <end position="116"/>
    </location>
</feature>
<evidence type="ECO:0000259" key="8">
    <source>
        <dbReference type="PROSITE" id="PS50110"/>
    </source>
</evidence>
<dbReference type="PROSITE" id="PS50110">
    <property type="entry name" value="RESPONSE_REGULATORY"/>
    <property type="match status" value="1"/>
</dbReference>
<evidence type="ECO:0000313" key="11">
    <source>
        <dbReference type="Proteomes" id="UP001301152"/>
    </source>
</evidence>
<comment type="caution">
    <text evidence="10">The sequence shown here is derived from an EMBL/GenBank/DDBJ whole genome shotgun (WGS) entry which is preliminary data.</text>
</comment>
<dbReference type="InterPro" id="IPR001789">
    <property type="entry name" value="Sig_transdc_resp-reg_receiver"/>
</dbReference>
<evidence type="ECO:0000256" key="3">
    <source>
        <dbReference type="ARBA" id="ARBA00023015"/>
    </source>
</evidence>
<dbReference type="PROSITE" id="PS51755">
    <property type="entry name" value="OMPR_PHOB"/>
    <property type="match status" value="1"/>
</dbReference>
<keyword evidence="3" id="KW-0805">Transcription regulation</keyword>
<dbReference type="SMART" id="SM00862">
    <property type="entry name" value="Trans_reg_C"/>
    <property type="match status" value="1"/>
</dbReference>
<dbReference type="RefSeq" id="WP_086553821.1">
    <property type="nucleotide sequence ID" value="NZ_JAERKX010000007.1"/>
</dbReference>
<dbReference type="InterPro" id="IPR011006">
    <property type="entry name" value="CheY-like_superfamily"/>
</dbReference>
<evidence type="ECO:0000256" key="7">
    <source>
        <dbReference type="PROSITE-ProRule" id="PRU01091"/>
    </source>
</evidence>
<dbReference type="CDD" id="cd00383">
    <property type="entry name" value="trans_reg_C"/>
    <property type="match status" value="1"/>
</dbReference>
<keyword evidence="2" id="KW-0902">Two-component regulatory system</keyword>
<reference evidence="10 11" key="1">
    <citation type="submission" date="2022-11" db="EMBL/GenBank/DDBJ databases">
        <title>Genome sequencing of Acetobacter type strain.</title>
        <authorList>
            <person name="Heo J."/>
            <person name="Lee D."/>
            <person name="Han B.-H."/>
            <person name="Hong S.-B."/>
            <person name="Kwon S.-W."/>
        </authorList>
    </citation>
    <scope>NUCLEOTIDE SEQUENCE [LARGE SCALE GENOMIC DNA]</scope>
    <source>
        <strain evidence="10 11">KACC 21253</strain>
    </source>
</reference>
<dbReference type="Pfam" id="PF00486">
    <property type="entry name" value="Trans_reg_C"/>
    <property type="match status" value="1"/>
</dbReference>
<name>A0ABT3QEE5_9PROT</name>
<keyword evidence="11" id="KW-1185">Reference proteome</keyword>
<evidence type="ECO:0000256" key="5">
    <source>
        <dbReference type="ARBA" id="ARBA00023163"/>
    </source>
</evidence>
<keyword evidence="4 7" id="KW-0238">DNA-binding</keyword>
<proteinExistence type="predicted"/>
<keyword evidence="5" id="KW-0804">Transcription</keyword>
<dbReference type="Pfam" id="PF00072">
    <property type="entry name" value="Response_reg"/>
    <property type="match status" value="1"/>
</dbReference>
<evidence type="ECO:0000256" key="6">
    <source>
        <dbReference type="PROSITE-ProRule" id="PRU00169"/>
    </source>
</evidence>
<dbReference type="Proteomes" id="UP001301152">
    <property type="component" value="Unassembled WGS sequence"/>
</dbReference>
<dbReference type="Gene3D" id="1.10.10.10">
    <property type="entry name" value="Winged helix-like DNA-binding domain superfamily/Winged helix DNA-binding domain"/>
    <property type="match status" value="1"/>
</dbReference>
<accession>A0ABT3QEE5</accession>
<dbReference type="Gene3D" id="3.40.50.2300">
    <property type="match status" value="1"/>
</dbReference>
<protein>
    <submittedName>
        <fullName evidence="10">Response regulator transcription factor</fullName>
    </submittedName>
</protein>
<dbReference type="PANTHER" id="PTHR48111">
    <property type="entry name" value="REGULATOR OF RPOS"/>
    <property type="match status" value="1"/>
</dbReference>
<evidence type="ECO:0000256" key="1">
    <source>
        <dbReference type="ARBA" id="ARBA00022553"/>
    </source>
</evidence>
<feature type="DNA-binding region" description="OmpR/PhoB-type" evidence="7">
    <location>
        <begin position="124"/>
        <end position="222"/>
    </location>
</feature>